<accession>A0A2K8L2M4</accession>
<evidence type="ECO:0000256" key="2">
    <source>
        <dbReference type="ARBA" id="ARBA00012438"/>
    </source>
</evidence>
<feature type="domain" description="PAS" evidence="8">
    <location>
        <begin position="95"/>
        <end position="140"/>
    </location>
</feature>
<evidence type="ECO:0000259" key="6">
    <source>
        <dbReference type="PROSITE" id="PS50109"/>
    </source>
</evidence>
<evidence type="ECO:0000259" key="8">
    <source>
        <dbReference type="PROSITE" id="PS50112"/>
    </source>
</evidence>
<dbReference type="RefSeq" id="WP_100264826.1">
    <property type="nucleotide sequence ID" value="NZ_CP018800.1"/>
</dbReference>
<feature type="domain" description="Response regulatory" evidence="7">
    <location>
        <begin position="478"/>
        <end position="594"/>
    </location>
</feature>
<dbReference type="GO" id="GO:0000155">
    <property type="term" value="F:phosphorelay sensor kinase activity"/>
    <property type="evidence" value="ECO:0007669"/>
    <property type="project" value="InterPro"/>
</dbReference>
<organism evidence="10 11">
    <name type="scientific">Mariprofundus ferrinatatus</name>
    <dbReference type="NCBI Taxonomy" id="1921087"/>
    <lineage>
        <taxon>Bacteria</taxon>
        <taxon>Pseudomonadati</taxon>
        <taxon>Pseudomonadota</taxon>
        <taxon>Candidatius Mariprofundia</taxon>
        <taxon>Mariprofundales</taxon>
        <taxon>Mariprofundaceae</taxon>
        <taxon>Mariprofundus</taxon>
    </lineage>
</organism>
<dbReference type="PRINTS" id="PR00344">
    <property type="entry name" value="BCTRLSENSOR"/>
</dbReference>
<gene>
    <name evidence="10" type="ORF">Ga0123462_0477</name>
</gene>
<reference evidence="10 11" key="1">
    <citation type="submission" date="2016-12" db="EMBL/GenBank/DDBJ databases">
        <title>Isolation and genomic insights into novel planktonic Zetaproteobacteria from stratified waters of the Chesapeake Bay.</title>
        <authorList>
            <person name="McAllister S.M."/>
            <person name="Kato S."/>
            <person name="Chan C.S."/>
            <person name="Chiu B.K."/>
            <person name="Field E.K."/>
        </authorList>
    </citation>
    <scope>NUCLEOTIDE SEQUENCE [LARGE SCALE GENOMIC DNA]</scope>
    <source>
        <strain evidence="10 11">CP-8</strain>
    </source>
</reference>
<evidence type="ECO:0000256" key="4">
    <source>
        <dbReference type="PROSITE-ProRule" id="PRU00169"/>
    </source>
</evidence>
<dbReference type="CDD" id="cd00156">
    <property type="entry name" value="REC"/>
    <property type="match status" value="1"/>
</dbReference>
<dbReference type="InterPro" id="IPR036890">
    <property type="entry name" value="HATPase_C_sf"/>
</dbReference>
<evidence type="ECO:0000313" key="10">
    <source>
        <dbReference type="EMBL" id="ATX81352.1"/>
    </source>
</evidence>
<feature type="transmembrane region" description="Helical" evidence="5">
    <location>
        <begin position="25"/>
        <end position="48"/>
    </location>
</feature>
<dbReference type="PROSITE" id="PS50110">
    <property type="entry name" value="RESPONSE_REGULATORY"/>
    <property type="match status" value="1"/>
</dbReference>
<dbReference type="InterPro" id="IPR001610">
    <property type="entry name" value="PAC"/>
</dbReference>
<feature type="modified residue" description="4-aspartylphosphate" evidence="4">
    <location>
        <position position="529"/>
    </location>
</feature>
<dbReference type="SMART" id="SM00086">
    <property type="entry name" value="PAC"/>
    <property type="match status" value="1"/>
</dbReference>
<dbReference type="AlphaFoldDB" id="A0A2K8L2M4"/>
<dbReference type="SUPFAM" id="SSF47384">
    <property type="entry name" value="Homodimeric domain of signal transducing histidine kinase"/>
    <property type="match status" value="1"/>
</dbReference>
<feature type="domain" description="PAC" evidence="9">
    <location>
        <begin position="166"/>
        <end position="220"/>
    </location>
</feature>
<dbReference type="SUPFAM" id="SSF52172">
    <property type="entry name" value="CheY-like"/>
    <property type="match status" value="1"/>
</dbReference>
<dbReference type="NCBIfam" id="TIGR00229">
    <property type="entry name" value="sensory_box"/>
    <property type="match status" value="1"/>
</dbReference>
<dbReference type="SUPFAM" id="SSF55874">
    <property type="entry name" value="ATPase domain of HSP90 chaperone/DNA topoisomerase II/histidine kinase"/>
    <property type="match status" value="1"/>
</dbReference>
<feature type="domain" description="Histidine kinase" evidence="6">
    <location>
        <begin position="233"/>
        <end position="458"/>
    </location>
</feature>
<dbReference type="PANTHER" id="PTHR43065">
    <property type="entry name" value="SENSOR HISTIDINE KINASE"/>
    <property type="match status" value="1"/>
</dbReference>
<dbReference type="SMART" id="SM00387">
    <property type="entry name" value="HATPase_c"/>
    <property type="match status" value="1"/>
</dbReference>
<dbReference type="PROSITE" id="PS50112">
    <property type="entry name" value="PAS"/>
    <property type="match status" value="1"/>
</dbReference>
<dbReference type="Gene3D" id="3.30.565.10">
    <property type="entry name" value="Histidine kinase-like ATPase, C-terminal domain"/>
    <property type="match status" value="1"/>
</dbReference>
<dbReference type="SMART" id="SM00448">
    <property type="entry name" value="REC"/>
    <property type="match status" value="1"/>
</dbReference>
<dbReference type="InterPro" id="IPR003594">
    <property type="entry name" value="HATPase_dom"/>
</dbReference>
<dbReference type="InterPro" id="IPR003661">
    <property type="entry name" value="HisK_dim/P_dom"/>
</dbReference>
<dbReference type="EC" id="2.7.13.3" evidence="2"/>
<dbReference type="Pfam" id="PF02518">
    <property type="entry name" value="HATPase_c"/>
    <property type="match status" value="1"/>
</dbReference>
<keyword evidence="5" id="KW-0472">Membrane</keyword>
<dbReference type="CDD" id="cd00082">
    <property type="entry name" value="HisKA"/>
    <property type="match status" value="1"/>
</dbReference>
<dbReference type="PROSITE" id="PS50113">
    <property type="entry name" value="PAC"/>
    <property type="match status" value="1"/>
</dbReference>
<dbReference type="SUPFAM" id="SSF55785">
    <property type="entry name" value="PYP-like sensor domain (PAS domain)"/>
    <property type="match status" value="1"/>
</dbReference>
<dbReference type="InterPro" id="IPR005467">
    <property type="entry name" value="His_kinase_dom"/>
</dbReference>
<dbReference type="InterPro" id="IPR000700">
    <property type="entry name" value="PAS-assoc_C"/>
</dbReference>
<dbReference type="InterPro" id="IPR011006">
    <property type="entry name" value="CheY-like_superfamily"/>
</dbReference>
<protein>
    <recommendedName>
        <fullName evidence="2">histidine kinase</fullName>
        <ecNumber evidence="2">2.7.13.3</ecNumber>
    </recommendedName>
</protein>
<evidence type="ECO:0000256" key="1">
    <source>
        <dbReference type="ARBA" id="ARBA00000085"/>
    </source>
</evidence>
<evidence type="ECO:0000256" key="3">
    <source>
        <dbReference type="ARBA" id="ARBA00022553"/>
    </source>
</evidence>
<dbReference type="Gene3D" id="1.10.287.130">
    <property type="match status" value="1"/>
</dbReference>
<dbReference type="InterPro" id="IPR004358">
    <property type="entry name" value="Sig_transdc_His_kin-like_C"/>
</dbReference>
<keyword evidence="11" id="KW-1185">Reference proteome</keyword>
<dbReference type="Gene3D" id="3.40.50.2300">
    <property type="match status" value="1"/>
</dbReference>
<dbReference type="InterPro" id="IPR001789">
    <property type="entry name" value="Sig_transdc_resp-reg_receiver"/>
</dbReference>
<evidence type="ECO:0000259" key="9">
    <source>
        <dbReference type="PROSITE" id="PS50113"/>
    </source>
</evidence>
<evidence type="ECO:0000259" key="7">
    <source>
        <dbReference type="PROSITE" id="PS50110"/>
    </source>
</evidence>
<dbReference type="EMBL" id="CP018800">
    <property type="protein sequence ID" value="ATX81352.1"/>
    <property type="molecule type" value="Genomic_DNA"/>
</dbReference>
<dbReference type="Proteomes" id="UP000231637">
    <property type="component" value="Chromosome"/>
</dbReference>
<name>A0A2K8L2M4_9PROT</name>
<keyword evidence="5" id="KW-0812">Transmembrane</keyword>
<dbReference type="InterPro" id="IPR036097">
    <property type="entry name" value="HisK_dim/P_sf"/>
</dbReference>
<keyword evidence="3 4" id="KW-0597">Phosphoprotein</keyword>
<dbReference type="Pfam" id="PF13426">
    <property type="entry name" value="PAS_9"/>
    <property type="match status" value="1"/>
</dbReference>
<proteinExistence type="predicted"/>
<dbReference type="CDD" id="cd00130">
    <property type="entry name" value="PAS"/>
    <property type="match status" value="1"/>
</dbReference>
<evidence type="ECO:0000313" key="11">
    <source>
        <dbReference type="Proteomes" id="UP000231637"/>
    </source>
</evidence>
<evidence type="ECO:0000256" key="5">
    <source>
        <dbReference type="SAM" id="Phobius"/>
    </source>
</evidence>
<dbReference type="Gene3D" id="3.30.450.20">
    <property type="entry name" value="PAS domain"/>
    <property type="match status" value="1"/>
</dbReference>
<dbReference type="InterPro" id="IPR000014">
    <property type="entry name" value="PAS"/>
</dbReference>
<keyword evidence="5" id="KW-1133">Transmembrane helix</keyword>
<comment type="catalytic activity">
    <reaction evidence="1">
        <text>ATP + protein L-histidine = ADP + protein N-phospho-L-histidine.</text>
        <dbReference type="EC" id="2.7.13.3"/>
    </reaction>
</comment>
<dbReference type="SMART" id="SM00091">
    <property type="entry name" value="PAS"/>
    <property type="match status" value="1"/>
</dbReference>
<dbReference type="PROSITE" id="PS50109">
    <property type="entry name" value="HIS_KIN"/>
    <property type="match status" value="1"/>
</dbReference>
<dbReference type="Pfam" id="PF00072">
    <property type="entry name" value="Response_reg"/>
    <property type="match status" value="1"/>
</dbReference>
<dbReference type="OrthoDB" id="1931120at2"/>
<dbReference type="PANTHER" id="PTHR43065:SF42">
    <property type="entry name" value="TWO-COMPONENT SENSOR PPRA"/>
    <property type="match status" value="1"/>
</dbReference>
<sequence length="601" mass="65978">MQGLIGRPEKGTSGSIAGQKYRSDLILVAAVTGVVCLAGFGFGLFDALRSHLRISGQWDLNGPLLLISVALSWYFWRRWKELEQSSGAMNASLEFLRKVSKTVEETGEAVLITDINGVIEYANPAFCRNTGYSLDEVIGKDPSILKSDTQDPAHYKALWEKIGRGEVWSGILIEKRKDGSEYPAMIRISPVHNDAGEITHFVSLQQDMTEQRKLEEQLLQAQKMEALGTLVGGIAHDFNNMLAALQGNVCLAKMKMDNPDALSEKLDNIELLSVQAAEMVDHLLTFARKGRVEMHAIELDAFIKEGIKLGRSAIPENISFITDVTDQSVMVNGDTTQLQQVLMNLLNNARDAVAGVEKPAIRITLERYQPSHRFQNAHPEVSGGQLVKLSVSDNGCGIPAEYIDKVYDPFFTTKGAGKGTGLGLAMVYGVVQSHGGILEIVSREGEGTAIHIYLPLLHEPREELSRVVHQAVAGEGETVLLVDDEQTVSVVVGEVLRTLGYQVVDIANGQEALDYFMTHRDEIDMVISDMVMPELGGPELVRRIRQLNSKIPAILISGYDASGSIEEVEQFDNCKLMSKPVAIVELSRMMRSMLGARASLC</sequence>
<dbReference type="InterPro" id="IPR035965">
    <property type="entry name" value="PAS-like_dom_sf"/>
</dbReference>
<dbReference type="KEGG" id="mfn:Ga0123462_0477"/>